<feature type="region of interest" description="Disordered" evidence="1">
    <location>
        <begin position="1"/>
        <end position="132"/>
    </location>
</feature>
<accession>A0ABS4VGW2</accession>
<organism evidence="2 3">
    <name type="scientific">Streptomyces clavifer</name>
    <dbReference type="NCBI Taxonomy" id="68188"/>
    <lineage>
        <taxon>Bacteria</taxon>
        <taxon>Bacillati</taxon>
        <taxon>Actinomycetota</taxon>
        <taxon>Actinomycetes</taxon>
        <taxon>Kitasatosporales</taxon>
        <taxon>Streptomycetaceae</taxon>
        <taxon>Streptomyces</taxon>
    </lineage>
</organism>
<feature type="compositionally biased region" description="Gly residues" evidence="1">
    <location>
        <begin position="88"/>
        <end position="97"/>
    </location>
</feature>
<proteinExistence type="predicted"/>
<keyword evidence="3" id="KW-1185">Reference proteome</keyword>
<dbReference type="RefSeq" id="WP_245376875.1">
    <property type="nucleotide sequence ID" value="NZ_BMWJ01000013.1"/>
</dbReference>
<protein>
    <submittedName>
        <fullName evidence="2">Uncharacterized protein</fullName>
    </submittedName>
</protein>
<reference evidence="2 3" key="1">
    <citation type="submission" date="2021-03" db="EMBL/GenBank/DDBJ databases">
        <title>Sequencing the genomes of 1000 actinobacteria strains.</title>
        <authorList>
            <person name="Klenk H.-P."/>
        </authorList>
    </citation>
    <scope>NUCLEOTIDE SEQUENCE [LARGE SCALE GENOMIC DNA]</scope>
    <source>
        <strain evidence="2 3">DSM 40843</strain>
    </source>
</reference>
<dbReference type="Proteomes" id="UP001519311">
    <property type="component" value="Unassembled WGS sequence"/>
</dbReference>
<feature type="compositionally biased region" description="Basic and acidic residues" evidence="1">
    <location>
        <begin position="1"/>
        <end position="10"/>
    </location>
</feature>
<name>A0ABS4VGW2_9ACTN</name>
<evidence type="ECO:0000256" key="1">
    <source>
        <dbReference type="SAM" id="MobiDB-lite"/>
    </source>
</evidence>
<comment type="caution">
    <text evidence="2">The sequence shown here is derived from an EMBL/GenBank/DDBJ whole genome shotgun (WGS) entry which is preliminary data.</text>
</comment>
<feature type="compositionally biased region" description="Low complexity" evidence="1">
    <location>
        <begin position="49"/>
        <end position="81"/>
    </location>
</feature>
<evidence type="ECO:0000313" key="3">
    <source>
        <dbReference type="Proteomes" id="UP001519311"/>
    </source>
</evidence>
<sequence>MMHRTGHTDSSDTGATSGISAERRSEAPRTTPEPQFDPAPGTTPETGHTTAPGTDGTRTTGTDGTRTTTGGADRTSTTTGGADRKQTGGRGPAGGTGAQPASRPVTAAASSGRPAVRPEVSSAGQPLLPAEEQDTLTRRMQQAVSDFVESPRQAVEEAESTFDRIVADLTEALEERKHVLRSSWHTEDTEARTEELRVALQQYRDVSERLLRI</sequence>
<dbReference type="EMBL" id="JAGINS010000001">
    <property type="protein sequence ID" value="MBP2363162.1"/>
    <property type="molecule type" value="Genomic_DNA"/>
</dbReference>
<evidence type="ECO:0000313" key="2">
    <source>
        <dbReference type="EMBL" id="MBP2363162.1"/>
    </source>
</evidence>
<gene>
    <name evidence="2" type="ORF">JOF59_005562</name>
</gene>